<gene>
    <name evidence="1" type="ORF">M421DRAFT_185939</name>
</gene>
<dbReference type="RefSeq" id="XP_033447507.1">
    <property type="nucleotide sequence ID" value="XM_033587936.1"/>
</dbReference>
<protein>
    <submittedName>
        <fullName evidence="1">Uncharacterized protein</fullName>
    </submittedName>
</protein>
<sequence>MRSSSSSRDWATPRSSLKRTIPIIVLSLSLLLVASSYEFWRTLRNKVSMCRGLGPLLLSLCSRNSPLVRARCQQGLALFTITYLHVPFVASHKYNLSSILNSLRTACTHCDSMPYAGSRRLHGRRASPSPRFCSRKLFGCFRNADERSIKVTNPSRTSPNPFAACTTKLIAFQH</sequence>
<name>A0A6A5RG28_9PLEO</name>
<organism evidence="1 2">
    <name type="scientific">Didymella exigua CBS 183.55</name>
    <dbReference type="NCBI Taxonomy" id="1150837"/>
    <lineage>
        <taxon>Eukaryota</taxon>
        <taxon>Fungi</taxon>
        <taxon>Dikarya</taxon>
        <taxon>Ascomycota</taxon>
        <taxon>Pezizomycotina</taxon>
        <taxon>Dothideomycetes</taxon>
        <taxon>Pleosporomycetidae</taxon>
        <taxon>Pleosporales</taxon>
        <taxon>Pleosporineae</taxon>
        <taxon>Didymellaceae</taxon>
        <taxon>Didymella</taxon>
    </lineage>
</organism>
<dbReference type="Proteomes" id="UP000800082">
    <property type="component" value="Unassembled WGS sequence"/>
</dbReference>
<dbReference type="GeneID" id="54345583"/>
<proteinExistence type="predicted"/>
<dbReference type="AlphaFoldDB" id="A0A6A5RG28"/>
<keyword evidence="2" id="KW-1185">Reference proteome</keyword>
<dbReference type="EMBL" id="ML978973">
    <property type="protein sequence ID" value="KAF1927255.1"/>
    <property type="molecule type" value="Genomic_DNA"/>
</dbReference>
<evidence type="ECO:0000313" key="1">
    <source>
        <dbReference type="EMBL" id="KAF1927255.1"/>
    </source>
</evidence>
<accession>A0A6A5RG28</accession>
<evidence type="ECO:0000313" key="2">
    <source>
        <dbReference type="Proteomes" id="UP000800082"/>
    </source>
</evidence>
<reference evidence="1" key="1">
    <citation type="journal article" date="2020" name="Stud. Mycol.">
        <title>101 Dothideomycetes genomes: a test case for predicting lifestyles and emergence of pathogens.</title>
        <authorList>
            <person name="Haridas S."/>
            <person name="Albert R."/>
            <person name="Binder M."/>
            <person name="Bloem J."/>
            <person name="Labutti K."/>
            <person name="Salamov A."/>
            <person name="Andreopoulos B."/>
            <person name="Baker S."/>
            <person name="Barry K."/>
            <person name="Bills G."/>
            <person name="Bluhm B."/>
            <person name="Cannon C."/>
            <person name="Castanera R."/>
            <person name="Culley D."/>
            <person name="Daum C."/>
            <person name="Ezra D."/>
            <person name="Gonzalez J."/>
            <person name="Henrissat B."/>
            <person name="Kuo A."/>
            <person name="Liang C."/>
            <person name="Lipzen A."/>
            <person name="Lutzoni F."/>
            <person name="Magnuson J."/>
            <person name="Mondo S."/>
            <person name="Nolan M."/>
            <person name="Ohm R."/>
            <person name="Pangilinan J."/>
            <person name="Park H.-J."/>
            <person name="Ramirez L."/>
            <person name="Alfaro M."/>
            <person name="Sun H."/>
            <person name="Tritt A."/>
            <person name="Yoshinaga Y."/>
            <person name="Zwiers L.-H."/>
            <person name="Turgeon B."/>
            <person name="Goodwin S."/>
            <person name="Spatafora J."/>
            <person name="Crous P."/>
            <person name="Grigoriev I."/>
        </authorList>
    </citation>
    <scope>NUCLEOTIDE SEQUENCE</scope>
    <source>
        <strain evidence="1">CBS 183.55</strain>
    </source>
</reference>